<organism evidence="2">
    <name type="scientific">freshwater metagenome</name>
    <dbReference type="NCBI Taxonomy" id="449393"/>
    <lineage>
        <taxon>unclassified sequences</taxon>
        <taxon>metagenomes</taxon>
        <taxon>ecological metagenomes</taxon>
    </lineage>
</organism>
<dbReference type="Pfam" id="PF08501">
    <property type="entry name" value="Shikimate_dh_N"/>
    <property type="match status" value="1"/>
</dbReference>
<accession>A0A6J6ADV7</accession>
<dbReference type="GO" id="GO:0050661">
    <property type="term" value="F:NADP binding"/>
    <property type="evidence" value="ECO:0007669"/>
    <property type="project" value="TreeGrafter"/>
</dbReference>
<gene>
    <name evidence="2" type="ORF">UFOPK4180_00566</name>
</gene>
<dbReference type="GO" id="GO:0009423">
    <property type="term" value="P:chorismate biosynthetic process"/>
    <property type="evidence" value="ECO:0007669"/>
    <property type="project" value="UniProtKB-UniPathway"/>
</dbReference>
<dbReference type="InterPro" id="IPR022893">
    <property type="entry name" value="Shikimate_DH_fam"/>
</dbReference>
<dbReference type="PANTHER" id="PTHR21089:SF1">
    <property type="entry name" value="BIFUNCTIONAL 3-DEHYDROQUINATE DEHYDRATASE_SHIKIMATE DEHYDROGENASE, CHLOROPLASTIC"/>
    <property type="match status" value="1"/>
</dbReference>
<dbReference type="InterPro" id="IPR013708">
    <property type="entry name" value="Shikimate_DH-bd_N"/>
</dbReference>
<dbReference type="SUPFAM" id="SSF51735">
    <property type="entry name" value="NAD(P)-binding Rossmann-fold domains"/>
    <property type="match status" value="1"/>
</dbReference>
<protein>
    <submittedName>
        <fullName evidence="2">Unannotated protein</fullName>
    </submittedName>
</protein>
<evidence type="ECO:0000259" key="1">
    <source>
        <dbReference type="Pfam" id="PF08501"/>
    </source>
</evidence>
<dbReference type="CDD" id="cd01065">
    <property type="entry name" value="NAD_bind_Shikimate_DH"/>
    <property type="match status" value="1"/>
</dbReference>
<dbReference type="PANTHER" id="PTHR21089">
    <property type="entry name" value="SHIKIMATE DEHYDROGENASE"/>
    <property type="match status" value="1"/>
</dbReference>
<name>A0A6J6ADV7_9ZZZZ</name>
<proteinExistence type="predicted"/>
<dbReference type="GO" id="GO:0019632">
    <property type="term" value="P:shikimate metabolic process"/>
    <property type="evidence" value="ECO:0007669"/>
    <property type="project" value="TreeGrafter"/>
</dbReference>
<dbReference type="UniPathway" id="UPA00053">
    <property type="reaction ID" value="UER00087"/>
</dbReference>
<evidence type="ECO:0000313" key="2">
    <source>
        <dbReference type="EMBL" id="CAB4366969.1"/>
    </source>
</evidence>
<feature type="domain" description="Shikimate dehydrogenase substrate binding N-terminal" evidence="1">
    <location>
        <begin position="6"/>
        <end position="87"/>
    </location>
</feature>
<dbReference type="AlphaFoldDB" id="A0A6J6ADV7"/>
<reference evidence="2" key="1">
    <citation type="submission" date="2020-05" db="EMBL/GenBank/DDBJ databases">
        <authorList>
            <person name="Chiriac C."/>
            <person name="Salcher M."/>
            <person name="Ghai R."/>
            <person name="Kavagutti S V."/>
        </authorList>
    </citation>
    <scope>NUCLEOTIDE SEQUENCE</scope>
</reference>
<dbReference type="Gene3D" id="3.40.50.720">
    <property type="entry name" value="NAD(P)-binding Rossmann-like Domain"/>
    <property type="match status" value="1"/>
</dbReference>
<dbReference type="InterPro" id="IPR046346">
    <property type="entry name" value="Aminoacid_DH-like_N_sf"/>
</dbReference>
<dbReference type="GO" id="GO:0004764">
    <property type="term" value="F:shikimate 3-dehydrogenase (NADP+) activity"/>
    <property type="evidence" value="ECO:0007669"/>
    <property type="project" value="InterPro"/>
</dbReference>
<sequence>MIRGAVLGFPVSHSLSPVLHNAAFEYLGIEGRYEAIEVPSGKLEHFMRESSQNFDYLSLTMPLKEEVLGLGYASDPLVHRIQSANTLISRSNEWSLSSTDGSGFIAALRNSSLSRTQSVLILGAGGTARAIAGALDSIAEVVTVLGRSSSRREALESSMIQSKFEYLPWTTEIDFSSYDLVVNTTPSGAADLLSESVRKNVSAMLFDVIYNPWPTALARRWSDCGGQVIGGLELLLYQGVDQLAAALNTQFDRDALAAHLRLKLTKAIK</sequence>
<dbReference type="GO" id="GO:0005829">
    <property type="term" value="C:cytosol"/>
    <property type="evidence" value="ECO:0007669"/>
    <property type="project" value="TreeGrafter"/>
</dbReference>
<dbReference type="SUPFAM" id="SSF53223">
    <property type="entry name" value="Aminoacid dehydrogenase-like, N-terminal domain"/>
    <property type="match status" value="1"/>
</dbReference>
<dbReference type="EMBL" id="CAESPC010000077">
    <property type="protein sequence ID" value="CAB4366969.1"/>
    <property type="molecule type" value="Genomic_DNA"/>
</dbReference>
<dbReference type="InterPro" id="IPR036291">
    <property type="entry name" value="NAD(P)-bd_dom_sf"/>
</dbReference>
<dbReference type="Gene3D" id="3.40.50.10860">
    <property type="entry name" value="Leucine Dehydrogenase, chain A, domain 1"/>
    <property type="match status" value="1"/>
</dbReference>